<dbReference type="InterPro" id="IPR027417">
    <property type="entry name" value="P-loop_NTPase"/>
</dbReference>
<keyword evidence="10" id="KW-1185">Reference proteome</keyword>
<evidence type="ECO:0000256" key="5">
    <source>
        <dbReference type="ARBA" id="ARBA00023054"/>
    </source>
</evidence>
<dbReference type="InterPro" id="IPR001752">
    <property type="entry name" value="Kinesin_motor_dom"/>
</dbReference>
<evidence type="ECO:0000256" key="2">
    <source>
        <dbReference type="ARBA" id="ARBA00022490"/>
    </source>
</evidence>
<dbReference type="Proteomes" id="UP000515908">
    <property type="component" value="Chromosome 22"/>
</dbReference>
<dbReference type="Pfam" id="PF00225">
    <property type="entry name" value="Kinesin"/>
    <property type="match status" value="1"/>
</dbReference>
<dbReference type="PANTHER" id="PTHR47969">
    <property type="entry name" value="CHROMOSOME-ASSOCIATED KINESIN KIF4A-RELATED"/>
    <property type="match status" value="1"/>
</dbReference>
<comment type="subcellular location">
    <subcellularLocation>
        <location evidence="1">Cytoplasm</location>
    </subcellularLocation>
</comment>
<keyword evidence="2" id="KW-0963">Cytoplasm</keyword>
<dbReference type="GO" id="GO:0003777">
    <property type="term" value="F:microtubule motor activity"/>
    <property type="evidence" value="ECO:0007669"/>
    <property type="project" value="InterPro"/>
</dbReference>
<proteinExistence type="inferred from homology"/>
<dbReference type="GO" id="GO:0051231">
    <property type="term" value="P:spindle elongation"/>
    <property type="evidence" value="ECO:0007669"/>
    <property type="project" value="TreeGrafter"/>
</dbReference>
<evidence type="ECO:0000256" key="3">
    <source>
        <dbReference type="ARBA" id="ARBA00022741"/>
    </source>
</evidence>
<evidence type="ECO:0000256" key="4">
    <source>
        <dbReference type="ARBA" id="ARBA00022840"/>
    </source>
</evidence>
<dbReference type="AlphaFoldDB" id="A0A7G2CRI2"/>
<gene>
    <name evidence="9" type="ORF">ADEAN_000929200</name>
</gene>
<keyword evidence="4" id="KW-0067">ATP-binding</keyword>
<keyword evidence="5" id="KW-0175">Coiled coil</keyword>
<dbReference type="PANTHER" id="PTHR47969:SF15">
    <property type="entry name" value="CHROMOSOME-ASSOCIATED KINESIN KIF4A-RELATED"/>
    <property type="match status" value="1"/>
</dbReference>
<evidence type="ECO:0000259" key="8">
    <source>
        <dbReference type="PROSITE" id="PS50067"/>
    </source>
</evidence>
<dbReference type="EMBL" id="LR877166">
    <property type="protein sequence ID" value="CAD2221757.1"/>
    <property type="molecule type" value="Genomic_DNA"/>
</dbReference>
<feature type="domain" description="Kinesin motor" evidence="8">
    <location>
        <begin position="1"/>
        <end position="268"/>
    </location>
</feature>
<name>A0A7G2CRI2_9TRYP</name>
<dbReference type="SMART" id="SM00129">
    <property type="entry name" value="KISc"/>
    <property type="match status" value="1"/>
</dbReference>
<comment type="similarity">
    <text evidence="6">Belongs to the TRAFAC class myosin-kinesin ATPase superfamily. Kinesin family.</text>
</comment>
<evidence type="ECO:0000256" key="7">
    <source>
        <dbReference type="SAM" id="MobiDB-lite"/>
    </source>
</evidence>
<dbReference type="VEuPathDB" id="TriTrypDB:ADEAN_000929200"/>
<dbReference type="GO" id="GO:0005524">
    <property type="term" value="F:ATP binding"/>
    <property type="evidence" value="ECO:0007669"/>
    <property type="project" value="UniProtKB-KW"/>
</dbReference>
<dbReference type="SUPFAM" id="SSF52540">
    <property type="entry name" value="P-loop containing nucleoside triphosphate hydrolases"/>
    <property type="match status" value="1"/>
</dbReference>
<protein>
    <submittedName>
        <fullName evidence="9">Kinesin motor domain/Microtubule binding, putative</fullName>
    </submittedName>
</protein>
<dbReference type="GO" id="GO:0008017">
    <property type="term" value="F:microtubule binding"/>
    <property type="evidence" value="ECO:0007669"/>
    <property type="project" value="InterPro"/>
</dbReference>
<dbReference type="OrthoDB" id="3176171at2759"/>
<dbReference type="GO" id="GO:0007052">
    <property type="term" value="P:mitotic spindle organization"/>
    <property type="evidence" value="ECO:0007669"/>
    <property type="project" value="TreeGrafter"/>
</dbReference>
<sequence>MQEDVYEVTTAPLVQSALLGVSATVMSCGHARSGRSYTLFGGRDYATRGVVHRALHTLFTGIAASSGVRRFGINISFVLLRGEELQDLLATGEEESVKPTVVMDGDGYPVWKGVTRRPCDTEEQALEALLTGLHAPQQGQGHRLFSISLEQYGVSEEDAETRSARLVFVDLIGPCKITGRGKEERLYVHAINRSLSSLEQVVLCLSKDNGSDEKGNHIPFRESKLTTILKGSIGGRCLTTVIAHLHPLHGDVESYLTTLQFVARIRRVPVTPFVNVVCSPEIKVRQLERQVAELQAELRLQHQLTSGDASASSLLSQDERAVLLGRIQSFLRGDSPGVKMGSVREIQPAFFYLKEEIEQRDATIEAQRAELQALREGLQQPVTQETKKGKKSASRAPKAVIYAPNELDESAGLSFGRRPNKPKS</sequence>
<dbReference type="InterPro" id="IPR027640">
    <property type="entry name" value="Kinesin-like_fam"/>
</dbReference>
<reference evidence="9 10" key="1">
    <citation type="submission" date="2020-08" db="EMBL/GenBank/DDBJ databases">
        <authorList>
            <person name="Newling K."/>
            <person name="Davey J."/>
            <person name="Forrester S."/>
        </authorList>
    </citation>
    <scope>NUCLEOTIDE SEQUENCE [LARGE SCALE GENOMIC DNA]</scope>
    <source>
        <strain evidence="10">Crithidia deanei Carvalho (ATCC PRA-265)</strain>
    </source>
</reference>
<dbReference type="GO" id="GO:0007018">
    <property type="term" value="P:microtubule-based movement"/>
    <property type="evidence" value="ECO:0007669"/>
    <property type="project" value="InterPro"/>
</dbReference>
<dbReference type="GO" id="GO:0005875">
    <property type="term" value="C:microtubule associated complex"/>
    <property type="evidence" value="ECO:0007669"/>
    <property type="project" value="TreeGrafter"/>
</dbReference>
<evidence type="ECO:0000313" key="9">
    <source>
        <dbReference type="EMBL" id="CAD2221757.1"/>
    </source>
</evidence>
<evidence type="ECO:0000256" key="6">
    <source>
        <dbReference type="PROSITE-ProRule" id="PRU00283"/>
    </source>
</evidence>
<accession>A0A7G2CRI2</accession>
<dbReference type="GO" id="GO:0005737">
    <property type="term" value="C:cytoplasm"/>
    <property type="evidence" value="ECO:0007669"/>
    <property type="project" value="UniProtKB-SubCell"/>
</dbReference>
<feature type="region of interest" description="Disordered" evidence="7">
    <location>
        <begin position="375"/>
        <end position="403"/>
    </location>
</feature>
<dbReference type="InterPro" id="IPR036961">
    <property type="entry name" value="Kinesin_motor_dom_sf"/>
</dbReference>
<dbReference type="PRINTS" id="PR00380">
    <property type="entry name" value="KINESINHEAVY"/>
</dbReference>
<comment type="caution">
    <text evidence="6">Lacks conserved residue(s) required for the propagation of feature annotation.</text>
</comment>
<evidence type="ECO:0000313" key="10">
    <source>
        <dbReference type="Proteomes" id="UP000515908"/>
    </source>
</evidence>
<keyword evidence="3" id="KW-0547">Nucleotide-binding</keyword>
<evidence type="ECO:0000256" key="1">
    <source>
        <dbReference type="ARBA" id="ARBA00004496"/>
    </source>
</evidence>
<organism evidence="9 10">
    <name type="scientific">Angomonas deanei</name>
    <dbReference type="NCBI Taxonomy" id="59799"/>
    <lineage>
        <taxon>Eukaryota</taxon>
        <taxon>Discoba</taxon>
        <taxon>Euglenozoa</taxon>
        <taxon>Kinetoplastea</taxon>
        <taxon>Metakinetoplastina</taxon>
        <taxon>Trypanosomatida</taxon>
        <taxon>Trypanosomatidae</taxon>
        <taxon>Strigomonadinae</taxon>
        <taxon>Angomonas</taxon>
    </lineage>
</organism>
<dbReference type="PROSITE" id="PS50067">
    <property type="entry name" value="KINESIN_MOTOR_2"/>
    <property type="match status" value="1"/>
</dbReference>
<dbReference type="Gene3D" id="3.40.850.10">
    <property type="entry name" value="Kinesin motor domain"/>
    <property type="match status" value="1"/>
</dbReference>